<keyword evidence="2" id="KW-1185">Reference proteome</keyword>
<protein>
    <submittedName>
        <fullName evidence="1">Transcriptional regulator</fullName>
    </submittedName>
</protein>
<comment type="caution">
    <text evidence="1">The sequence shown here is derived from an EMBL/GenBank/DDBJ whole genome shotgun (WGS) entry which is preliminary data.</text>
</comment>
<dbReference type="InterPro" id="IPR007396">
    <property type="entry name" value="TR_PAI2-type"/>
</dbReference>
<dbReference type="SUPFAM" id="SSF50475">
    <property type="entry name" value="FMN-binding split barrel"/>
    <property type="match status" value="1"/>
</dbReference>
<gene>
    <name evidence="1" type="ORF">QE417_000825</name>
</gene>
<organism evidence="1 2">
    <name type="scientific">Mucilaginibacter terrae</name>
    <dbReference type="NCBI Taxonomy" id="1955052"/>
    <lineage>
        <taxon>Bacteria</taxon>
        <taxon>Pseudomonadati</taxon>
        <taxon>Bacteroidota</taxon>
        <taxon>Sphingobacteriia</taxon>
        <taxon>Sphingobacteriales</taxon>
        <taxon>Sphingobacteriaceae</taxon>
        <taxon>Mucilaginibacter</taxon>
    </lineage>
</organism>
<dbReference type="PANTHER" id="PTHR35802:SF1">
    <property type="entry name" value="PROTEASE SYNTHASE AND SPORULATION PROTEIN PAI 2"/>
    <property type="match status" value="1"/>
</dbReference>
<name>A0ABU3GPP6_9SPHI</name>
<dbReference type="Gene3D" id="2.30.110.10">
    <property type="entry name" value="Electron Transport, Fmn-binding Protein, Chain A"/>
    <property type="match status" value="1"/>
</dbReference>
<sequence>MGSPSGAKTVAANFIIMYTPKHFELTDVAEAVAFMKQYSFATLINVNGNIPEATHLPFLIKQEGEQVILSSHLARANPQAEYIAKGTSLIIFTEPHAYIAPTHYEKELNVPTWNYIAIHAYGEAKIVTDEVAQLKALEEMIASYDAAYLQQWAGLPIDYKLKLCKAIVVFNITVTDLQGKKKLSQNRNDADRESIIKAFSQSKDFNEQVIGEYMRKEK</sequence>
<dbReference type="Proteomes" id="UP001258315">
    <property type="component" value="Unassembled WGS sequence"/>
</dbReference>
<dbReference type="InterPro" id="IPR012349">
    <property type="entry name" value="Split_barrel_FMN-bd"/>
</dbReference>
<accession>A0ABU3GPP6</accession>
<proteinExistence type="predicted"/>
<reference evidence="2" key="1">
    <citation type="submission" date="2023-07" db="EMBL/GenBank/DDBJ databases">
        <title>Functional and genomic diversity of the sorghum phyllosphere microbiome.</title>
        <authorList>
            <person name="Shade A."/>
        </authorList>
    </citation>
    <scope>NUCLEOTIDE SEQUENCE [LARGE SCALE GENOMIC DNA]</scope>
    <source>
        <strain evidence="2">SORGH_AS_0422</strain>
    </source>
</reference>
<evidence type="ECO:0000313" key="1">
    <source>
        <dbReference type="EMBL" id="MDT3401753.1"/>
    </source>
</evidence>
<dbReference type="PANTHER" id="PTHR35802">
    <property type="entry name" value="PROTEASE SYNTHASE AND SPORULATION PROTEIN PAI 2"/>
    <property type="match status" value="1"/>
</dbReference>
<evidence type="ECO:0000313" key="2">
    <source>
        <dbReference type="Proteomes" id="UP001258315"/>
    </source>
</evidence>
<dbReference type="PIRSF" id="PIRSF010372">
    <property type="entry name" value="PaiB"/>
    <property type="match status" value="1"/>
</dbReference>
<dbReference type="Pfam" id="PF04299">
    <property type="entry name" value="FMN_bind_2"/>
    <property type="match status" value="1"/>
</dbReference>
<dbReference type="EMBL" id="JAVLVU010000001">
    <property type="protein sequence ID" value="MDT3401753.1"/>
    <property type="molecule type" value="Genomic_DNA"/>
</dbReference>